<accession>A0A4S4LTP9</accession>
<dbReference type="EMBL" id="SGPL01000189">
    <property type="protein sequence ID" value="THH15824.1"/>
    <property type="molecule type" value="Genomic_DNA"/>
</dbReference>
<name>A0A4S4LTP9_9AGAM</name>
<dbReference type="Proteomes" id="UP000310158">
    <property type="component" value="Unassembled WGS sequence"/>
</dbReference>
<reference evidence="2 3" key="1">
    <citation type="submission" date="2019-02" db="EMBL/GenBank/DDBJ databases">
        <title>Genome sequencing of the rare red list fungi Bondarzewia mesenterica.</title>
        <authorList>
            <person name="Buettner E."/>
            <person name="Kellner H."/>
        </authorList>
    </citation>
    <scope>NUCLEOTIDE SEQUENCE [LARGE SCALE GENOMIC DNA]</scope>
    <source>
        <strain evidence="2 3">DSM 108281</strain>
    </source>
</reference>
<proteinExistence type="predicted"/>
<feature type="region of interest" description="Disordered" evidence="1">
    <location>
        <begin position="21"/>
        <end position="61"/>
    </location>
</feature>
<evidence type="ECO:0000313" key="2">
    <source>
        <dbReference type="EMBL" id="THH15824.1"/>
    </source>
</evidence>
<sequence>MPLRALRSGILSTLLTLYDHPRTPSTPAANPLSPTTAAASPLTPSAAPSRPPSVSSLTSTAVPSATLALHSPAAPAAIFGPLIASTGNIAGAAAPR</sequence>
<organism evidence="2 3">
    <name type="scientific">Bondarzewia mesenterica</name>
    <dbReference type="NCBI Taxonomy" id="1095465"/>
    <lineage>
        <taxon>Eukaryota</taxon>
        <taxon>Fungi</taxon>
        <taxon>Dikarya</taxon>
        <taxon>Basidiomycota</taxon>
        <taxon>Agaricomycotina</taxon>
        <taxon>Agaricomycetes</taxon>
        <taxon>Russulales</taxon>
        <taxon>Bondarzewiaceae</taxon>
        <taxon>Bondarzewia</taxon>
    </lineage>
</organism>
<dbReference type="AlphaFoldDB" id="A0A4S4LTP9"/>
<feature type="compositionally biased region" description="Low complexity" evidence="1">
    <location>
        <begin position="23"/>
        <end position="57"/>
    </location>
</feature>
<evidence type="ECO:0000256" key="1">
    <source>
        <dbReference type="SAM" id="MobiDB-lite"/>
    </source>
</evidence>
<evidence type="ECO:0000313" key="3">
    <source>
        <dbReference type="Proteomes" id="UP000310158"/>
    </source>
</evidence>
<protein>
    <submittedName>
        <fullName evidence="2">Uncharacterized protein</fullName>
    </submittedName>
</protein>
<keyword evidence="3" id="KW-1185">Reference proteome</keyword>
<gene>
    <name evidence="2" type="ORF">EW146_g4721</name>
</gene>
<comment type="caution">
    <text evidence="2">The sequence shown here is derived from an EMBL/GenBank/DDBJ whole genome shotgun (WGS) entry which is preliminary data.</text>
</comment>